<dbReference type="InterPro" id="IPR008949">
    <property type="entry name" value="Isoprenoid_synthase_dom_sf"/>
</dbReference>
<dbReference type="GO" id="GO:0008299">
    <property type="term" value="P:isoprenoid biosynthetic process"/>
    <property type="evidence" value="ECO:0007669"/>
    <property type="project" value="InterPro"/>
</dbReference>
<dbReference type="Gene3D" id="1.10.600.10">
    <property type="entry name" value="Farnesyl Diphosphate Synthase"/>
    <property type="match status" value="1"/>
</dbReference>
<proteinExistence type="inferred from homology"/>
<dbReference type="GO" id="GO:0004659">
    <property type="term" value="F:prenyltransferase activity"/>
    <property type="evidence" value="ECO:0007669"/>
    <property type="project" value="InterPro"/>
</dbReference>
<keyword evidence="4" id="KW-0460">Magnesium</keyword>
<comment type="caution">
    <text evidence="6">The sequence shown here is derived from an EMBL/GenBank/DDBJ whole genome shotgun (WGS) entry which is preliminary data.</text>
</comment>
<accession>A0AAN9IGZ3</accession>
<gene>
    <name evidence="6" type="ORF">RIF29_17996</name>
</gene>
<evidence type="ECO:0000256" key="2">
    <source>
        <dbReference type="ARBA" id="ARBA00006706"/>
    </source>
</evidence>
<dbReference type="Pfam" id="PF00348">
    <property type="entry name" value="polyprenyl_synt"/>
    <property type="match status" value="1"/>
</dbReference>
<dbReference type="AlphaFoldDB" id="A0AAN9IGZ3"/>
<name>A0AAN9IGZ3_CROPI</name>
<evidence type="ECO:0000256" key="5">
    <source>
        <dbReference type="RuleBase" id="RU004466"/>
    </source>
</evidence>
<reference evidence="6 7" key="1">
    <citation type="submission" date="2024-01" db="EMBL/GenBank/DDBJ databases">
        <title>The genomes of 5 underutilized Papilionoideae crops provide insights into root nodulation and disease resistanc.</title>
        <authorList>
            <person name="Yuan L."/>
        </authorList>
    </citation>
    <scope>NUCLEOTIDE SEQUENCE [LARGE SCALE GENOMIC DNA]</scope>
    <source>
        <strain evidence="6">ZHUSHIDOU_FW_LH</strain>
        <tissue evidence="6">Leaf</tissue>
    </source>
</reference>
<keyword evidence="3" id="KW-0479">Metal-binding</keyword>
<dbReference type="PANTHER" id="PTHR43281:SF6">
    <property type="entry name" value="HETERODIMERIC GERANYLGERANYL PYROPHOSPHATE SYNTHASE SMALL SUBUNIT, CHLOROPLASTIC-LIKE"/>
    <property type="match status" value="1"/>
</dbReference>
<evidence type="ECO:0000256" key="4">
    <source>
        <dbReference type="ARBA" id="ARBA00022842"/>
    </source>
</evidence>
<dbReference type="PANTHER" id="PTHR43281">
    <property type="entry name" value="FARNESYL DIPHOSPHATE SYNTHASE"/>
    <property type="match status" value="1"/>
</dbReference>
<dbReference type="GO" id="GO:0046872">
    <property type="term" value="F:metal ion binding"/>
    <property type="evidence" value="ECO:0007669"/>
    <property type="project" value="UniProtKB-KW"/>
</dbReference>
<evidence type="ECO:0000313" key="6">
    <source>
        <dbReference type="EMBL" id="KAK7276850.1"/>
    </source>
</evidence>
<dbReference type="InterPro" id="IPR000092">
    <property type="entry name" value="Polyprenyl_synt"/>
</dbReference>
<dbReference type="Proteomes" id="UP001372338">
    <property type="component" value="Unassembled WGS sequence"/>
</dbReference>
<organism evidence="6 7">
    <name type="scientific">Crotalaria pallida</name>
    <name type="common">Smooth rattlebox</name>
    <name type="synonym">Crotalaria striata</name>
    <dbReference type="NCBI Taxonomy" id="3830"/>
    <lineage>
        <taxon>Eukaryota</taxon>
        <taxon>Viridiplantae</taxon>
        <taxon>Streptophyta</taxon>
        <taxon>Embryophyta</taxon>
        <taxon>Tracheophyta</taxon>
        <taxon>Spermatophyta</taxon>
        <taxon>Magnoliopsida</taxon>
        <taxon>eudicotyledons</taxon>
        <taxon>Gunneridae</taxon>
        <taxon>Pentapetalae</taxon>
        <taxon>rosids</taxon>
        <taxon>fabids</taxon>
        <taxon>Fabales</taxon>
        <taxon>Fabaceae</taxon>
        <taxon>Papilionoideae</taxon>
        <taxon>50 kb inversion clade</taxon>
        <taxon>genistoids sensu lato</taxon>
        <taxon>core genistoids</taxon>
        <taxon>Crotalarieae</taxon>
        <taxon>Crotalaria</taxon>
    </lineage>
</organism>
<dbReference type="SUPFAM" id="SSF48576">
    <property type="entry name" value="Terpenoid synthases"/>
    <property type="match status" value="1"/>
</dbReference>
<dbReference type="EMBL" id="JAYWIO010000003">
    <property type="protein sequence ID" value="KAK7276850.1"/>
    <property type="molecule type" value="Genomic_DNA"/>
</dbReference>
<evidence type="ECO:0000256" key="1">
    <source>
        <dbReference type="ARBA" id="ARBA00001946"/>
    </source>
</evidence>
<keyword evidence="5" id="KW-0808">Transferase</keyword>
<evidence type="ECO:0000256" key="3">
    <source>
        <dbReference type="ARBA" id="ARBA00022723"/>
    </source>
</evidence>
<protein>
    <submittedName>
        <fullName evidence="6">Uncharacterized protein</fullName>
    </submittedName>
</protein>
<evidence type="ECO:0000313" key="7">
    <source>
        <dbReference type="Proteomes" id="UP001372338"/>
    </source>
</evidence>
<comment type="similarity">
    <text evidence="2 5">Belongs to the FPP/GGPP synthase family.</text>
</comment>
<keyword evidence="7" id="KW-1185">Reference proteome</keyword>
<sequence>MVGAILHINGFSTVHFSPISNHSRTNLAPPKPPMLVRTTQPHPYWASLNSDIEAYLKKAIPMKEPLIVFEPMHHLTFAAPRTTIPALCLMACELVGGDRHQAMAAASALLLLNAATYTHEHLPLIDNRGLKPKLKPMIHHAYDPNIELLTGDGIIPFAFELLARSQDPAHNSSSHILRAIIEISRVMGSKGVIDGQYKKKLASQTIGGELCHVERIKRVVEKNEAALHACGAACGAILGGGSEEEIERLRKYGFHVGMIQGLVQNGLREETKWISNLALKELEIFLGRSRNVDAISAFIHA</sequence>
<comment type="cofactor">
    <cofactor evidence="1">
        <name>Mg(2+)</name>
        <dbReference type="ChEBI" id="CHEBI:18420"/>
    </cofactor>
</comment>